<dbReference type="OrthoDB" id="597919at2"/>
<keyword evidence="2" id="KW-1185">Reference proteome</keyword>
<name>A0A317TBF9_9CHLB</name>
<gene>
    <name evidence="1" type="ORF">CR164_02055</name>
</gene>
<comment type="caution">
    <text evidence="1">The sequence shown here is derived from an EMBL/GenBank/DDBJ whole genome shotgun (WGS) entry which is preliminary data.</text>
</comment>
<proteinExistence type="predicted"/>
<dbReference type="RefSeq" id="WP_110022238.1">
    <property type="nucleotide sequence ID" value="NZ_PDNZ01000001.1"/>
</dbReference>
<evidence type="ECO:0000313" key="2">
    <source>
        <dbReference type="Proteomes" id="UP000246278"/>
    </source>
</evidence>
<sequence>MAKKIDVTQKAKDILEEALDREAVDVLAKISREMQQIFNDNPEPSRPDVVRIVSEYFTNDGKSEQFVTNWINTAEEHCRSRGLREEDQPKAMLSDLGVFRFMNFLMEKGLTDDQVNIVLRGAVQQANDEENG</sequence>
<dbReference type="EMBL" id="PDNZ01000001">
    <property type="protein sequence ID" value="PWW83357.1"/>
    <property type="molecule type" value="Genomic_DNA"/>
</dbReference>
<accession>A0A317TBF9</accession>
<dbReference type="Proteomes" id="UP000246278">
    <property type="component" value="Unassembled WGS sequence"/>
</dbReference>
<evidence type="ECO:0000313" key="1">
    <source>
        <dbReference type="EMBL" id="PWW83357.1"/>
    </source>
</evidence>
<reference evidence="2" key="1">
    <citation type="submission" date="2017-10" db="EMBL/GenBank/DDBJ databases">
        <authorList>
            <person name="Gaisin V.A."/>
            <person name="Rysina M.S."/>
            <person name="Grouzdev D.S."/>
        </authorList>
    </citation>
    <scope>NUCLEOTIDE SEQUENCE [LARGE SCALE GENOMIC DNA]</scope>
    <source>
        <strain evidence="2">V1</strain>
    </source>
</reference>
<protein>
    <submittedName>
        <fullName evidence="1">Uncharacterized protein</fullName>
    </submittedName>
</protein>
<organism evidence="1 2">
    <name type="scientific">Prosthecochloris marina</name>
    <dbReference type="NCBI Taxonomy" id="2017681"/>
    <lineage>
        <taxon>Bacteria</taxon>
        <taxon>Pseudomonadati</taxon>
        <taxon>Chlorobiota</taxon>
        <taxon>Chlorobiia</taxon>
        <taxon>Chlorobiales</taxon>
        <taxon>Chlorobiaceae</taxon>
        <taxon>Prosthecochloris</taxon>
    </lineage>
</organism>
<dbReference type="AlphaFoldDB" id="A0A317TBF9"/>